<name>A5YSQ2_9EURY</name>
<evidence type="ECO:0000313" key="1">
    <source>
        <dbReference type="EMBL" id="ABQ76009.1"/>
    </source>
</evidence>
<protein>
    <submittedName>
        <fullName evidence="1">Uncharacterized protein</fullName>
    </submittedName>
</protein>
<proteinExistence type="predicted"/>
<sequence length="302" mass="34900">MPYADSYSVGHRWIALQSRSPLPSGSTGKIKRHGIHSLTPSFSLVLNTQNKYSYKSVINLTYYSPDTAQEWLNSRAETIHTDAQRTEEWLNEIGIDSTTNQWLVDQTWKRALSNMIYKDLLATDSDNQRVVEIGGDLNAITLKLAKQHDYTLIETAHHEGPQAYTTVEDELGESFVTLGDWSSVVPPNEIDVLIANDLFPNVDNRLYEFIDTYLPRTSELRLALTYYENKSFEVERTETGEHLFVRAWGVREIRHWLEYLQQEWPSVICSYETDAVKYKQQPQLFDNDRNIIQVTITKEESA</sequence>
<organism evidence="1">
    <name type="scientific">uncultured haloarchaeon</name>
    <dbReference type="NCBI Taxonomy" id="160804"/>
    <lineage>
        <taxon>Archaea</taxon>
        <taxon>Methanobacteriati</taxon>
        <taxon>Methanobacteriota</taxon>
        <taxon>Stenosarchaea group</taxon>
        <taxon>Halobacteria</taxon>
        <taxon>Halobacteriales</taxon>
        <taxon>Halobacteriaceae</taxon>
        <taxon>environmental samples</taxon>
    </lineage>
</organism>
<dbReference type="AlphaFoldDB" id="A5YSQ2"/>
<accession>A5YSQ2</accession>
<dbReference type="EMBL" id="EF583995">
    <property type="protein sequence ID" value="ABQ76009.1"/>
    <property type="molecule type" value="Genomic_DNA"/>
</dbReference>
<reference evidence="1" key="1">
    <citation type="journal article" date="2007" name="ISME J.">
        <title>Genomic plasticity in prokaryotes: the case of the square haloarchaeon.</title>
        <authorList>
            <person name="Cuadros-Orellana S."/>
            <person name="Martin-Cuadrado A.B."/>
            <person name="Legault B."/>
            <person name="D'Auria G."/>
            <person name="Zhaxybayeva O."/>
            <person name="Papke R.T."/>
            <person name="Rodriguez-Valera F."/>
        </authorList>
    </citation>
    <scope>NUCLEOTIDE SEQUENCE</scope>
</reference>